<dbReference type="RefSeq" id="WP_006210444.1">
    <property type="nucleotide sequence ID" value="NZ_CP147845.1"/>
</dbReference>
<dbReference type="Gene3D" id="1.10.357.10">
    <property type="entry name" value="Tetracycline Repressor, domain 2"/>
    <property type="match status" value="1"/>
</dbReference>
<accession>A0A163DHC7</accession>
<dbReference type="GeneID" id="97555318"/>
<dbReference type="GO" id="GO:0003677">
    <property type="term" value="F:DNA binding"/>
    <property type="evidence" value="ECO:0007669"/>
    <property type="project" value="UniProtKB-UniRule"/>
</dbReference>
<keyword evidence="3" id="KW-1133">Transmembrane helix</keyword>
<dbReference type="SUPFAM" id="SSF46689">
    <property type="entry name" value="Homeodomain-like"/>
    <property type="match status" value="1"/>
</dbReference>
<dbReference type="InterPro" id="IPR009057">
    <property type="entry name" value="Homeodomain-like_sf"/>
</dbReference>
<sequence>MTIEKKEDPRAVRSKKLFKQAALSLLIEQHSISQLTVQKVADRAELNRATFYLHFEDIHDLMSIVTNDIFDELSIKLEPLVNSEIHDNREGLTVFLDYIYENRKFFAVLFEYKHYEGRLFGLFKQLIEARRDRAKNEGRISKDWVSIEILTASIIGIIMWWIREGIHFSSEHIANQITQLYKKSPIT</sequence>
<dbReference type="Pfam" id="PF14278">
    <property type="entry name" value="TetR_C_8"/>
    <property type="match status" value="1"/>
</dbReference>
<evidence type="ECO:0000259" key="4">
    <source>
        <dbReference type="PROSITE" id="PS50977"/>
    </source>
</evidence>
<dbReference type="Proteomes" id="UP000076796">
    <property type="component" value="Unassembled WGS sequence"/>
</dbReference>
<feature type="DNA-binding region" description="H-T-H motif" evidence="2">
    <location>
        <begin position="36"/>
        <end position="55"/>
    </location>
</feature>
<feature type="domain" description="HTH tetR-type" evidence="4">
    <location>
        <begin position="12"/>
        <end position="73"/>
    </location>
</feature>
<evidence type="ECO:0000313" key="5">
    <source>
        <dbReference type="EMBL" id="KZS43221.1"/>
    </source>
</evidence>
<protein>
    <recommendedName>
        <fullName evidence="4">HTH tetR-type domain-containing protein</fullName>
    </recommendedName>
</protein>
<name>A0A163DHC7_9BACL</name>
<dbReference type="Pfam" id="PF00440">
    <property type="entry name" value="TetR_N"/>
    <property type="match status" value="1"/>
</dbReference>
<gene>
    <name evidence="5" type="ORF">AWU65_00955</name>
</gene>
<comment type="caution">
    <text evidence="5">The sequence shown here is derived from an EMBL/GenBank/DDBJ whole genome shotgun (WGS) entry which is preliminary data.</text>
</comment>
<keyword evidence="3" id="KW-0812">Transmembrane</keyword>
<dbReference type="PANTHER" id="PTHR43479">
    <property type="entry name" value="ACREF/ENVCD OPERON REPRESSOR-RELATED"/>
    <property type="match status" value="1"/>
</dbReference>
<evidence type="ECO:0000256" key="2">
    <source>
        <dbReference type="PROSITE-ProRule" id="PRU00335"/>
    </source>
</evidence>
<reference evidence="5" key="1">
    <citation type="journal article" date="2016" name="Genome Announc.">
        <title>Draft genomes of two strains of Paenibacillus glucanolyticus with capability to degrade lignocellulose.</title>
        <authorList>
            <person name="Mathews S.L."/>
            <person name="Pawlak J."/>
            <person name="Grunden A.M."/>
        </authorList>
    </citation>
    <scope>NUCLEOTIDE SEQUENCE [LARGE SCALE GENOMIC DNA]</scope>
    <source>
        <strain evidence="5">SLM1</strain>
    </source>
</reference>
<feature type="transmembrane region" description="Helical" evidence="3">
    <location>
        <begin position="144"/>
        <end position="162"/>
    </location>
</feature>
<proteinExistence type="predicted"/>
<evidence type="ECO:0000313" key="6">
    <source>
        <dbReference type="Proteomes" id="UP000076796"/>
    </source>
</evidence>
<organism evidence="5 6">
    <name type="scientific">Paenibacillus glucanolyticus</name>
    <dbReference type="NCBI Taxonomy" id="59843"/>
    <lineage>
        <taxon>Bacteria</taxon>
        <taxon>Bacillati</taxon>
        <taxon>Bacillota</taxon>
        <taxon>Bacilli</taxon>
        <taxon>Bacillales</taxon>
        <taxon>Paenibacillaceae</taxon>
        <taxon>Paenibacillus</taxon>
    </lineage>
</organism>
<dbReference type="PANTHER" id="PTHR43479:SF7">
    <property type="entry name" value="TETR-FAMILY TRANSCRIPTIONAL REGULATOR"/>
    <property type="match status" value="1"/>
</dbReference>
<dbReference type="PROSITE" id="PS50977">
    <property type="entry name" value="HTH_TETR_2"/>
    <property type="match status" value="1"/>
</dbReference>
<evidence type="ECO:0000256" key="3">
    <source>
        <dbReference type="SAM" id="Phobius"/>
    </source>
</evidence>
<dbReference type="AlphaFoldDB" id="A0A163DHC7"/>
<keyword evidence="1 2" id="KW-0238">DNA-binding</keyword>
<dbReference type="InterPro" id="IPR001647">
    <property type="entry name" value="HTH_TetR"/>
</dbReference>
<evidence type="ECO:0000256" key="1">
    <source>
        <dbReference type="ARBA" id="ARBA00023125"/>
    </source>
</evidence>
<dbReference type="InterPro" id="IPR050624">
    <property type="entry name" value="HTH-type_Tx_Regulator"/>
</dbReference>
<keyword evidence="3" id="KW-0472">Membrane</keyword>
<dbReference type="EMBL" id="LWMH01000003">
    <property type="protein sequence ID" value="KZS43221.1"/>
    <property type="molecule type" value="Genomic_DNA"/>
</dbReference>
<keyword evidence="6" id="KW-1185">Reference proteome</keyword>
<dbReference type="OrthoDB" id="9810250at2"/>
<dbReference type="InterPro" id="IPR039532">
    <property type="entry name" value="TetR_C_Firmicutes"/>
</dbReference>